<protein>
    <recommendedName>
        <fullName evidence="1">NB-ARC domain-containing protein</fullName>
    </recommendedName>
</protein>
<reference evidence="2 3" key="1">
    <citation type="journal article" date="2016" name="Mol. Biol. Evol.">
        <title>Comparative Genomics of Early-Diverging Mushroom-Forming Fungi Provides Insights into the Origins of Lignocellulose Decay Capabilities.</title>
        <authorList>
            <person name="Nagy L.G."/>
            <person name="Riley R."/>
            <person name="Tritt A."/>
            <person name="Adam C."/>
            <person name="Daum C."/>
            <person name="Floudas D."/>
            <person name="Sun H."/>
            <person name="Yadav J.S."/>
            <person name="Pangilinan J."/>
            <person name="Larsson K.H."/>
            <person name="Matsuura K."/>
            <person name="Barry K."/>
            <person name="Labutti K."/>
            <person name="Kuo R."/>
            <person name="Ohm R.A."/>
            <person name="Bhattacharya S.S."/>
            <person name="Shirouzu T."/>
            <person name="Yoshinaga Y."/>
            <person name="Martin F.M."/>
            <person name="Grigoriev I.V."/>
            <person name="Hibbett D.S."/>
        </authorList>
    </citation>
    <scope>NUCLEOTIDE SEQUENCE [LARGE SCALE GENOMIC DNA]</scope>
    <source>
        <strain evidence="2 3">TUFC12733</strain>
    </source>
</reference>
<evidence type="ECO:0000313" key="3">
    <source>
        <dbReference type="Proteomes" id="UP000076738"/>
    </source>
</evidence>
<dbReference type="PANTHER" id="PTHR47691:SF3">
    <property type="entry name" value="HTH-TYPE TRANSCRIPTIONAL REGULATOR RV0890C-RELATED"/>
    <property type="match status" value="1"/>
</dbReference>
<dbReference type="Proteomes" id="UP000076738">
    <property type="component" value="Unassembled WGS sequence"/>
</dbReference>
<organism evidence="2 3">
    <name type="scientific">Calocera viscosa (strain TUFC12733)</name>
    <dbReference type="NCBI Taxonomy" id="1330018"/>
    <lineage>
        <taxon>Eukaryota</taxon>
        <taxon>Fungi</taxon>
        <taxon>Dikarya</taxon>
        <taxon>Basidiomycota</taxon>
        <taxon>Agaricomycotina</taxon>
        <taxon>Dacrymycetes</taxon>
        <taxon>Dacrymycetales</taxon>
        <taxon>Dacrymycetaceae</taxon>
        <taxon>Calocera</taxon>
    </lineage>
</organism>
<dbReference type="Pfam" id="PF00931">
    <property type="entry name" value="NB-ARC"/>
    <property type="match status" value="1"/>
</dbReference>
<dbReference type="SUPFAM" id="SSF52540">
    <property type="entry name" value="P-loop containing nucleoside triphosphate hydrolases"/>
    <property type="match status" value="1"/>
</dbReference>
<dbReference type="PANTHER" id="PTHR47691">
    <property type="entry name" value="REGULATOR-RELATED"/>
    <property type="match status" value="1"/>
</dbReference>
<dbReference type="OrthoDB" id="1534087at2759"/>
<evidence type="ECO:0000313" key="2">
    <source>
        <dbReference type="EMBL" id="KZO92333.1"/>
    </source>
</evidence>
<feature type="domain" description="NB-ARC" evidence="1">
    <location>
        <begin position="199"/>
        <end position="246"/>
    </location>
</feature>
<dbReference type="InterPro" id="IPR002182">
    <property type="entry name" value="NB-ARC"/>
</dbReference>
<dbReference type="STRING" id="1330018.A0A167I5U7"/>
<keyword evidence="3" id="KW-1185">Reference proteome</keyword>
<dbReference type="SUPFAM" id="SSF48452">
    <property type="entry name" value="TPR-like"/>
    <property type="match status" value="1"/>
</dbReference>
<dbReference type="InterPro" id="IPR027417">
    <property type="entry name" value="P-loop_NTPase"/>
</dbReference>
<dbReference type="GO" id="GO:0007166">
    <property type="term" value="P:cell surface receptor signaling pathway"/>
    <property type="evidence" value="ECO:0007669"/>
    <property type="project" value="InterPro"/>
</dbReference>
<evidence type="ECO:0000259" key="1">
    <source>
        <dbReference type="Pfam" id="PF00931"/>
    </source>
</evidence>
<dbReference type="Gene3D" id="1.20.930.20">
    <property type="entry name" value="Adaptor protein Cbl, N-terminal domain"/>
    <property type="match status" value="1"/>
</dbReference>
<proteinExistence type="predicted"/>
<sequence length="1105" mass="120837">MPVVPSNTITRQGSAPSDLKSRLKDLKGGLSLVLKKLADVAINSLDIREELTANKPACKALALRVAELTESILVRTTASPEIERMCLQNITRLQECLDDISKFLIEQTHHGLLSGIARMTESDSIKAEIVARDKRLTDVITTLNLDLNMMTTVAVGSLANINAMGSFGSAGASIKAQRVQTTLLISRLPPKPRIFHGREDVVNQAVSVLLKPEPAHIALLGMGGIGKTSTAATILHSEEVKAKYGSNRVFLRCDSITTADGIVSALGAALKVPVSQDDDPRALLLQYLDAIDGSSFLVVDNLESAWDTPDREAVEEFLAELSNIGTLSLVITMRGQQRPVGVDWSSLPPPLKTLDLDASKTIYISNGGKSDEHLEELLLELDGWPLAIVLMAYQGQNRLPSQLLAAYKDERTKLLAMGQAGHLTSVEVSISLSLNSQTVQDVPEALDLLSLLCLLPDGLETKALPAAFPNIPGLQRAERVLEQASLVTRPVENEIKVLSPIRTFVLASHPPGGRYLIDLEDFFCKMTAEVNLLRIHDIGQQEPDGRIKRVMKAFGNMSAVFAHAVSMSLIRADIIDAIFCLGAFALIVGYGDPSVLLKKAIEAGKLHPELRQNTIKIGSILAQHNIMLDRKSEAFEAAEELKALDEDSYMVFAAQLQIDKIERKVENAPDPDEVADQIKESRRHFEAKHDKRGTAVCSLFLALLSIAVEKKAEAIPLLVSARTAYEAIPDDFGVALTLDYQGQCTAALESIPEAGDDLLRQALSIYNRLGILRKAAEVHGLLAESYVKQDKFLEALNERSQEGALYEELGKLVEVRNTERYRARIHAALGHKAESETLLREVGRSFESMGERLRGASCRVELFFYLITAGADQSALLEMDAALRICDELKVEQGVAVCKYFKSRAICKHNHLNDLVAPGRSTTFAEESERLLKEALCIFEASDQLDPKVWVLLDHEPATGFCIDAPRAAIKKDLALLWRQLGRHDEETIGLTQQASTLFTKLNNAIQAAKCKVMIGSILVDRGLYGEGIAVLEEAHSMFQTIPFPEGAAGSMELIKLYEARNAPSNKTISGLRKPFPASDKEQSQAYDWFGSNATGSSISKFALT</sequence>
<dbReference type="CDD" id="cd21037">
    <property type="entry name" value="MLKL_NTD"/>
    <property type="match status" value="1"/>
</dbReference>
<dbReference type="InterPro" id="IPR059179">
    <property type="entry name" value="MLKL-like_MCAfunc"/>
</dbReference>
<dbReference type="Gene3D" id="3.40.50.300">
    <property type="entry name" value="P-loop containing nucleotide triphosphate hydrolases"/>
    <property type="match status" value="1"/>
</dbReference>
<accession>A0A167I5U7</accession>
<dbReference type="AlphaFoldDB" id="A0A167I5U7"/>
<dbReference type="EMBL" id="KV417311">
    <property type="protein sequence ID" value="KZO92333.1"/>
    <property type="molecule type" value="Genomic_DNA"/>
</dbReference>
<dbReference type="Gene3D" id="1.25.40.10">
    <property type="entry name" value="Tetratricopeptide repeat domain"/>
    <property type="match status" value="1"/>
</dbReference>
<dbReference type="InterPro" id="IPR036537">
    <property type="entry name" value="Adaptor_Cbl_N_dom_sf"/>
</dbReference>
<dbReference type="InterPro" id="IPR011990">
    <property type="entry name" value="TPR-like_helical_dom_sf"/>
</dbReference>
<name>A0A167I5U7_CALVF</name>
<gene>
    <name evidence="2" type="ORF">CALVIDRAFT_557581</name>
</gene>